<dbReference type="PANTHER" id="PTHR24121">
    <property type="entry name" value="NO MECHANORECEPTOR POTENTIAL C, ISOFORM D-RELATED"/>
    <property type="match status" value="1"/>
</dbReference>
<evidence type="ECO:0000313" key="1">
    <source>
        <dbReference type="EMBL" id="PYI09222.1"/>
    </source>
</evidence>
<dbReference type="Proteomes" id="UP000248423">
    <property type="component" value="Unassembled WGS sequence"/>
</dbReference>
<accession>A0A319EFY9</accession>
<dbReference type="Gene3D" id="1.25.40.20">
    <property type="entry name" value="Ankyrin repeat-containing domain"/>
    <property type="match status" value="1"/>
</dbReference>
<protein>
    <recommendedName>
        <fullName evidence="3">Ankyrin</fullName>
    </recommendedName>
</protein>
<gene>
    <name evidence="1" type="ORF">BO78DRAFT_384572</name>
</gene>
<dbReference type="VEuPathDB" id="FungiDB:BO78DRAFT_384572"/>
<sequence>MSAASAQYCDSCKVVHDDMDNVQFSYHIAEIHMPKGIIVEWNQYGYDSNYTTNVLLLQPQRLGGDFRTFVTTMRTAGIYDFLLRLQRGSPYNDHLLPGHWNILGAAIQLGRDDIVNTLLDEDRNYLDTYCLRGSLGRVTDLSMHPMVQAAKAGRVDLLRKLVAVNNFRIMPEVLNRIIGTQSRGFIRAMFCGNFPPSVIVKSERSNETPLHSSLMNSDNSIFNLVIDRFFQEFQSYPYTTMGSAAEIDMKYYLNLEANLPDRPPNLTPLMTAIVHGKAAAVRRLAGMDLVDVYSPNSLDYTPLYYAARYIKTAALETIIGKLPQEPEGQETDDIRASDNADSINYITRQGGTALHALVRAFIEIDIYARPPRAVQDIAKLAKLLVEREADTNIPHPLTQLTATVEASALGFSELYEELMRG</sequence>
<organism evidence="1 2">
    <name type="scientific">Aspergillus sclerotiicarbonarius (strain CBS 121057 / IBT 28362)</name>
    <dbReference type="NCBI Taxonomy" id="1448318"/>
    <lineage>
        <taxon>Eukaryota</taxon>
        <taxon>Fungi</taxon>
        <taxon>Dikarya</taxon>
        <taxon>Ascomycota</taxon>
        <taxon>Pezizomycotina</taxon>
        <taxon>Eurotiomycetes</taxon>
        <taxon>Eurotiomycetidae</taxon>
        <taxon>Eurotiales</taxon>
        <taxon>Aspergillaceae</taxon>
        <taxon>Aspergillus</taxon>
        <taxon>Aspergillus subgen. Circumdati</taxon>
    </lineage>
</organism>
<dbReference type="InterPro" id="IPR036770">
    <property type="entry name" value="Ankyrin_rpt-contain_sf"/>
</dbReference>
<dbReference type="EMBL" id="KZ826329">
    <property type="protein sequence ID" value="PYI09222.1"/>
    <property type="molecule type" value="Genomic_DNA"/>
</dbReference>
<name>A0A319EFY9_ASPSB</name>
<evidence type="ECO:0000313" key="2">
    <source>
        <dbReference type="Proteomes" id="UP000248423"/>
    </source>
</evidence>
<dbReference type="PANTHER" id="PTHR24121:SF23">
    <property type="entry name" value="NO MECHANORECEPTOR POTENTIAL C, ISOFORM H"/>
    <property type="match status" value="1"/>
</dbReference>
<proteinExistence type="predicted"/>
<reference evidence="1 2" key="1">
    <citation type="submission" date="2018-02" db="EMBL/GenBank/DDBJ databases">
        <title>The genomes of Aspergillus section Nigri reveals drivers in fungal speciation.</title>
        <authorList>
            <consortium name="DOE Joint Genome Institute"/>
            <person name="Vesth T.C."/>
            <person name="Nybo J."/>
            <person name="Theobald S."/>
            <person name="Brandl J."/>
            <person name="Frisvad J.C."/>
            <person name="Nielsen K.F."/>
            <person name="Lyhne E.K."/>
            <person name="Kogle M.E."/>
            <person name="Kuo A."/>
            <person name="Riley R."/>
            <person name="Clum A."/>
            <person name="Nolan M."/>
            <person name="Lipzen A."/>
            <person name="Salamov A."/>
            <person name="Henrissat B."/>
            <person name="Wiebenga A."/>
            <person name="De vries R.P."/>
            <person name="Grigoriev I.V."/>
            <person name="Mortensen U.H."/>
            <person name="Andersen M.R."/>
            <person name="Baker S.E."/>
        </authorList>
    </citation>
    <scope>NUCLEOTIDE SEQUENCE [LARGE SCALE GENOMIC DNA]</scope>
    <source>
        <strain evidence="1 2">CBS 121057</strain>
    </source>
</reference>
<evidence type="ECO:0008006" key="3">
    <source>
        <dbReference type="Google" id="ProtNLM"/>
    </source>
</evidence>
<keyword evidence="2" id="KW-1185">Reference proteome</keyword>
<dbReference type="SUPFAM" id="SSF48403">
    <property type="entry name" value="Ankyrin repeat"/>
    <property type="match status" value="1"/>
</dbReference>
<dbReference type="AlphaFoldDB" id="A0A319EFY9"/>